<dbReference type="NCBIfam" id="TIGR02179">
    <property type="entry name" value="PorD_KorD"/>
    <property type="match status" value="1"/>
</dbReference>
<keyword evidence="3" id="KW-0479">Metal-binding</keyword>
<dbReference type="GO" id="GO:0016625">
    <property type="term" value="F:oxidoreductase activity, acting on the aldehyde or oxo group of donors, iron-sulfur protein as acceptor"/>
    <property type="evidence" value="ECO:0007669"/>
    <property type="project" value="InterPro"/>
</dbReference>
<name>A0A1F4TIT2_UNCSA</name>
<evidence type="ECO:0000313" key="8">
    <source>
        <dbReference type="EMBL" id="OGC32635.1"/>
    </source>
</evidence>
<dbReference type="PROSITE" id="PS51379">
    <property type="entry name" value="4FE4S_FER_2"/>
    <property type="match status" value="2"/>
</dbReference>
<reference evidence="8 9" key="1">
    <citation type="journal article" date="2016" name="Nat. Commun.">
        <title>Thousands of microbial genomes shed light on interconnected biogeochemical processes in an aquifer system.</title>
        <authorList>
            <person name="Anantharaman K."/>
            <person name="Brown C.T."/>
            <person name="Hug L.A."/>
            <person name="Sharon I."/>
            <person name="Castelle C.J."/>
            <person name="Probst A.J."/>
            <person name="Thomas B.C."/>
            <person name="Singh A."/>
            <person name="Wilkins M.J."/>
            <person name="Karaoz U."/>
            <person name="Brodie E.L."/>
            <person name="Williams K.H."/>
            <person name="Hubbard S.S."/>
            <person name="Banfield J.F."/>
        </authorList>
    </citation>
    <scope>NUCLEOTIDE SEQUENCE [LARGE SCALE GENOMIC DNA]</scope>
</reference>
<keyword evidence="2" id="KW-0004">4Fe-4S</keyword>
<dbReference type="SUPFAM" id="SSF54862">
    <property type="entry name" value="4Fe-4S ferredoxins"/>
    <property type="match status" value="1"/>
</dbReference>
<evidence type="ECO:0000259" key="7">
    <source>
        <dbReference type="PROSITE" id="PS51379"/>
    </source>
</evidence>
<dbReference type="PANTHER" id="PTHR43724">
    <property type="entry name" value="PYRUVATE SYNTHASE SUBUNIT PORD"/>
    <property type="match status" value="1"/>
</dbReference>
<dbReference type="InterPro" id="IPR011898">
    <property type="entry name" value="PorD_KorD"/>
</dbReference>
<evidence type="ECO:0000256" key="2">
    <source>
        <dbReference type="ARBA" id="ARBA00022485"/>
    </source>
</evidence>
<evidence type="ECO:0000313" key="9">
    <source>
        <dbReference type="Proteomes" id="UP000177309"/>
    </source>
</evidence>
<protein>
    <recommendedName>
        <fullName evidence="7">4Fe-4S ferredoxin-type domain-containing protein</fullName>
    </recommendedName>
</protein>
<dbReference type="GO" id="GO:0051539">
    <property type="term" value="F:4 iron, 4 sulfur cluster binding"/>
    <property type="evidence" value="ECO:0007669"/>
    <property type="project" value="UniProtKB-KW"/>
</dbReference>
<dbReference type="PANTHER" id="PTHR43724:SF1">
    <property type="entry name" value="PYRUVATE SYNTHASE SUBUNIT PORD"/>
    <property type="match status" value="1"/>
</dbReference>
<dbReference type="Pfam" id="PF14697">
    <property type="entry name" value="Fer4_21"/>
    <property type="match status" value="1"/>
</dbReference>
<keyword evidence="6" id="KW-0411">Iron-sulfur</keyword>
<dbReference type="InterPro" id="IPR017896">
    <property type="entry name" value="4Fe4S_Fe-S-bd"/>
</dbReference>
<comment type="cofactor">
    <cofactor evidence="1">
        <name>[4Fe-4S] cluster</name>
        <dbReference type="ChEBI" id="CHEBI:49883"/>
    </cofactor>
</comment>
<comment type="caution">
    <text evidence="8">The sequence shown here is derived from an EMBL/GenBank/DDBJ whole genome shotgun (WGS) entry which is preliminary data.</text>
</comment>
<sequence>MKKNMGWKELMHGDAVQAGTAKEFKTGDWRSEKPVFHPEKCINCLFCWVNCPDCAVLLDENKKVVGFDYNLCKGCGICAHECPVKEPKAITMEAERR</sequence>
<accession>A0A1F4TIT2</accession>
<dbReference type="GO" id="GO:0046872">
    <property type="term" value="F:metal ion binding"/>
    <property type="evidence" value="ECO:0007669"/>
    <property type="project" value="UniProtKB-KW"/>
</dbReference>
<evidence type="ECO:0000256" key="4">
    <source>
        <dbReference type="ARBA" id="ARBA00022737"/>
    </source>
</evidence>
<keyword evidence="5" id="KW-0408">Iron</keyword>
<proteinExistence type="predicted"/>
<dbReference type="EMBL" id="MEUI01000048">
    <property type="protein sequence ID" value="OGC32635.1"/>
    <property type="molecule type" value="Genomic_DNA"/>
</dbReference>
<dbReference type="Gene3D" id="3.30.70.20">
    <property type="match status" value="1"/>
</dbReference>
<organism evidence="8 9">
    <name type="scientific">candidate division WOR-1 bacterium RIFOXYC2_FULL_41_25</name>
    <dbReference type="NCBI Taxonomy" id="1802586"/>
    <lineage>
        <taxon>Bacteria</taxon>
        <taxon>Bacillati</taxon>
        <taxon>Saganbacteria</taxon>
    </lineage>
</organism>
<feature type="domain" description="4Fe-4S ferredoxin-type" evidence="7">
    <location>
        <begin position="32"/>
        <end position="61"/>
    </location>
</feature>
<evidence type="ECO:0000256" key="3">
    <source>
        <dbReference type="ARBA" id="ARBA00022723"/>
    </source>
</evidence>
<gene>
    <name evidence="8" type="ORF">A2462_02060</name>
</gene>
<evidence type="ECO:0000256" key="5">
    <source>
        <dbReference type="ARBA" id="ARBA00023004"/>
    </source>
</evidence>
<dbReference type="PROSITE" id="PS00198">
    <property type="entry name" value="4FE4S_FER_1"/>
    <property type="match status" value="1"/>
</dbReference>
<dbReference type="InterPro" id="IPR017900">
    <property type="entry name" value="4Fe4S_Fe_S_CS"/>
</dbReference>
<keyword evidence="4" id="KW-0677">Repeat</keyword>
<feature type="domain" description="4Fe-4S ferredoxin-type" evidence="7">
    <location>
        <begin position="63"/>
        <end position="95"/>
    </location>
</feature>
<evidence type="ECO:0000256" key="6">
    <source>
        <dbReference type="ARBA" id="ARBA00023014"/>
    </source>
</evidence>
<dbReference type="Proteomes" id="UP000177309">
    <property type="component" value="Unassembled WGS sequence"/>
</dbReference>
<evidence type="ECO:0000256" key="1">
    <source>
        <dbReference type="ARBA" id="ARBA00001966"/>
    </source>
</evidence>
<dbReference type="AlphaFoldDB" id="A0A1F4TIT2"/>